<reference evidence="1 2" key="1">
    <citation type="journal article" date="2014" name="Agronomy (Basel)">
        <title>A Draft Genome Sequence for Ensete ventricosum, the Drought-Tolerant Tree Against Hunger.</title>
        <authorList>
            <person name="Harrison J."/>
            <person name="Moore K.A."/>
            <person name="Paszkiewicz K."/>
            <person name="Jones T."/>
            <person name="Grant M."/>
            <person name="Ambacheew D."/>
            <person name="Muzemil S."/>
            <person name="Studholme D.J."/>
        </authorList>
    </citation>
    <scope>NUCLEOTIDE SEQUENCE [LARGE SCALE GENOMIC DNA]</scope>
</reference>
<organism evidence="1 2">
    <name type="scientific">Ensete ventricosum</name>
    <name type="common">Abyssinian banana</name>
    <name type="synonym">Musa ensete</name>
    <dbReference type="NCBI Taxonomy" id="4639"/>
    <lineage>
        <taxon>Eukaryota</taxon>
        <taxon>Viridiplantae</taxon>
        <taxon>Streptophyta</taxon>
        <taxon>Embryophyta</taxon>
        <taxon>Tracheophyta</taxon>
        <taxon>Spermatophyta</taxon>
        <taxon>Magnoliopsida</taxon>
        <taxon>Liliopsida</taxon>
        <taxon>Zingiberales</taxon>
        <taxon>Musaceae</taxon>
        <taxon>Ensete</taxon>
    </lineage>
</organism>
<sequence length="102" mass="11659">MDDGWVPIWSNMESFHAPTITDPSRTVPISYYGFVNTELDLNYQYTTTRNPRNLLGVIRSGSVKHHPLLSFTESPTSLDPLKEKDANVPRTLYAHIERNAVR</sequence>
<proteinExistence type="predicted"/>
<dbReference type="Proteomes" id="UP000287651">
    <property type="component" value="Unassembled WGS sequence"/>
</dbReference>
<comment type="caution">
    <text evidence="1">The sequence shown here is derived from an EMBL/GenBank/DDBJ whole genome shotgun (WGS) entry which is preliminary data.</text>
</comment>
<accession>A0A426Y4I7</accession>
<evidence type="ECO:0000313" key="2">
    <source>
        <dbReference type="Proteomes" id="UP000287651"/>
    </source>
</evidence>
<dbReference type="AlphaFoldDB" id="A0A426Y4I7"/>
<dbReference type="EMBL" id="AMZH03015025">
    <property type="protein sequence ID" value="RRT46689.1"/>
    <property type="molecule type" value="Genomic_DNA"/>
</dbReference>
<name>A0A426Y4I7_ENSVE</name>
<protein>
    <submittedName>
        <fullName evidence="1">Uncharacterized protein</fullName>
    </submittedName>
</protein>
<gene>
    <name evidence="1" type="ORF">B296_00031774</name>
</gene>
<evidence type="ECO:0000313" key="1">
    <source>
        <dbReference type="EMBL" id="RRT46689.1"/>
    </source>
</evidence>